<evidence type="ECO:0000313" key="3">
    <source>
        <dbReference type="Proteomes" id="UP000722791"/>
    </source>
</evidence>
<dbReference type="InterPro" id="IPR000719">
    <property type="entry name" value="Prot_kinase_dom"/>
</dbReference>
<dbReference type="Pfam" id="PF07714">
    <property type="entry name" value="PK_Tyr_Ser-Thr"/>
    <property type="match status" value="1"/>
</dbReference>
<dbReference type="InterPro" id="IPR051681">
    <property type="entry name" value="Ser/Thr_Kinases-Pseudokinases"/>
</dbReference>
<sequence>MRLVMHTTTAGPGFRFSQFTPIKPILRIATLTNTAVRVCPGSAACVQPPYMAPECFDALAESLTHHMDIYSLGMLLWVMLSGLQPWQGLNMVQIAYRVTLSGERPPLSAIPPDRRPHKLLRLLQSCWEADPQRRPAAAEVVKELMLVQQMVRPYNYIMI</sequence>
<protein>
    <recommendedName>
        <fullName evidence="1">Protein kinase domain-containing protein</fullName>
    </recommendedName>
</protein>
<organism evidence="2 3">
    <name type="scientific">Volvox reticuliferus</name>
    <dbReference type="NCBI Taxonomy" id="1737510"/>
    <lineage>
        <taxon>Eukaryota</taxon>
        <taxon>Viridiplantae</taxon>
        <taxon>Chlorophyta</taxon>
        <taxon>core chlorophytes</taxon>
        <taxon>Chlorophyceae</taxon>
        <taxon>CS clade</taxon>
        <taxon>Chlamydomonadales</taxon>
        <taxon>Volvocaceae</taxon>
        <taxon>Volvox</taxon>
    </lineage>
</organism>
<accession>A0A8J4GWR5</accession>
<dbReference type="InterPro" id="IPR001245">
    <property type="entry name" value="Ser-Thr/Tyr_kinase_cat_dom"/>
</dbReference>
<dbReference type="SUPFAM" id="SSF56112">
    <property type="entry name" value="Protein kinase-like (PK-like)"/>
    <property type="match status" value="1"/>
</dbReference>
<dbReference type="Proteomes" id="UP000722791">
    <property type="component" value="Unassembled WGS sequence"/>
</dbReference>
<dbReference type="PROSITE" id="PS50011">
    <property type="entry name" value="PROTEIN_KINASE_DOM"/>
    <property type="match status" value="1"/>
</dbReference>
<name>A0A8J4GWR5_9CHLO</name>
<dbReference type="PANTHER" id="PTHR44329">
    <property type="entry name" value="SERINE/THREONINE-PROTEIN KINASE TNNI3K-RELATED"/>
    <property type="match status" value="1"/>
</dbReference>
<gene>
    <name evidence="2" type="ORF">Vretimale_17910</name>
</gene>
<dbReference type="Gene3D" id="1.10.510.10">
    <property type="entry name" value="Transferase(Phosphotransferase) domain 1"/>
    <property type="match status" value="1"/>
</dbReference>
<proteinExistence type="predicted"/>
<dbReference type="GO" id="GO:0005524">
    <property type="term" value="F:ATP binding"/>
    <property type="evidence" value="ECO:0007669"/>
    <property type="project" value="InterPro"/>
</dbReference>
<evidence type="ECO:0000259" key="1">
    <source>
        <dbReference type="PROSITE" id="PS50011"/>
    </source>
</evidence>
<feature type="domain" description="Protein kinase" evidence="1">
    <location>
        <begin position="1"/>
        <end position="146"/>
    </location>
</feature>
<comment type="caution">
    <text evidence="2">The sequence shown here is derived from an EMBL/GenBank/DDBJ whole genome shotgun (WGS) entry which is preliminary data.</text>
</comment>
<dbReference type="GO" id="GO:0004674">
    <property type="term" value="F:protein serine/threonine kinase activity"/>
    <property type="evidence" value="ECO:0007669"/>
    <property type="project" value="TreeGrafter"/>
</dbReference>
<evidence type="ECO:0000313" key="2">
    <source>
        <dbReference type="EMBL" id="GIM15040.1"/>
    </source>
</evidence>
<dbReference type="InterPro" id="IPR011009">
    <property type="entry name" value="Kinase-like_dom_sf"/>
</dbReference>
<dbReference type="PANTHER" id="PTHR44329:SF214">
    <property type="entry name" value="PROTEIN KINASE DOMAIN-CONTAINING PROTEIN"/>
    <property type="match status" value="1"/>
</dbReference>
<reference evidence="2" key="1">
    <citation type="journal article" date="2021" name="Proc. Natl. Acad. Sci. U.S.A.">
        <title>Three genomes in the algal genus Volvox reveal the fate of a haploid sex-determining region after a transition to homothallism.</title>
        <authorList>
            <person name="Yamamoto K."/>
            <person name="Hamaji T."/>
            <person name="Kawai-Toyooka H."/>
            <person name="Matsuzaki R."/>
            <person name="Takahashi F."/>
            <person name="Nishimura Y."/>
            <person name="Kawachi M."/>
            <person name="Noguchi H."/>
            <person name="Minakuchi Y."/>
            <person name="Umen J.G."/>
            <person name="Toyoda A."/>
            <person name="Nozaki H."/>
        </authorList>
    </citation>
    <scope>NUCLEOTIDE SEQUENCE</scope>
    <source>
        <strain evidence="2">NIES-3785</strain>
    </source>
</reference>
<dbReference type="EMBL" id="BNCQ01000061">
    <property type="protein sequence ID" value="GIM15040.1"/>
    <property type="molecule type" value="Genomic_DNA"/>
</dbReference>
<dbReference type="AlphaFoldDB" id="A0A8J4GWR5"/>